<feature type="active site" description="Charge relay system" evidence="4">
    <location>
        <position position="162"/>
    </location>
</feature>
<dbReference type="PROSITE" id="PS51829">
    <property type="entry name" value="P_HOMO_B"/>
    <property type="match status" value="2"/>
</dbReference>
<dbReference type="InterPro" id="IPR054399">
    <property type="entry name" value="Fervidolysin-like_N_prodom"/>
</dbReference>
<dbReference type="InterPro" id="IPR008979">
    <property type="entry name" value="Galactose-bd-like_sf"/>
</dbReference>
<dbReference type="InterPro" id="IPR035986">
    <property type="entry name" value="PKD_dom_sf"/>
</dbReference>
<dbReference type="InterPro" id="IPR023827">
    <property type="entry name" value="Peptidase_S8_Asp-AS"/>
</dbReference>
<keyword evidence="1 4" id="KW-0645">Protease</keyword>
<evidence type="ECO:0000313" key="9">
    <source>
        <dbReference type="Proteomes" id="UP001501294"/>
    </source>
</evidence>
<organism evidence="8 9">
    <name type="scientific">Kangiella taiwanensis</name>
    <dbReference type="NCBI Taxonomy" id="1079179"/>
    <lineage>
        <taxon>Bacteria</taxon>
        <taxon>Pseudomonadati</taxon>
        <taxon>Pseudomonadota</taxon>
        <taxon>Gammaproteobacteria</taxon>
        <taxon>Kangiellales</taxon>
        <taxon>Kangiellaceae</taxon>
        <taxon>Kangiella</taxon>
    </lineage>
</organism>
<dbReference type="PROSITE" id="PS51892">
    <property type="entry name" value="SUBTILASE"/>
    <property type="match status" value="1"/>
</dbReference>
<dbReference type="SUPFAM" id="SSF49785">
    <property type="entry name" value="Galactose-binding domain-like"/>
    <property type="match status" value="2"/>
</dbReference>
<feature type="active site" description="Charge relay system" evidence="4">
    <location>
        <position position="380"/>
    </location>
</feature>
<feature type="domain" description="P/Homo B" evidence="7">
    <location>
        <begin position="540"/>
        <end position="666"/>
    </location>
</feature>
<reference evidence="9" key="1">
    <citation type="journal article" date="2019" name="Int. J. Syst. Evol. Microbiol.">
        <title>The Global Catalogue of Microorganisms (GCM) 10K type strain sequencing project: providing services to taxonomists for standard genome sequencing and annotation.</title>
        <authorList>
            <consortium name="The Broad Institute Genomics Platform"/>
            <consortium name="The Broad Institute Genome Sequencing Center for Infectious Disease"/>
            <person name="Wu L."/>
            <person name="Ma J."/>
        </authorList>
    </citation>
    <scope>NUCLEOTIDE SEQUENCE [LARGE SCALE GENOMIC DNA]</scope>
    <source>
        <strain evidence="9">JCM 17727</strain>
    </source>
</reference>
<dbReference type="SUPFAM" id="SSF49299">
    <property type="entry name" value="PKD domain"/>
    <property type="match status" value="1"/>
</dbReference>
<evidence type="ECO:0000256" key="1">
    <source>
        <dbReference type="ARBA" id="ARBA00022670"/>
    </source>
</evidence>
<protein>
    <recommendedName>
        <fullName evidence="10">Peptidase S8</fullName>
    </recommendedName>
</protein>
<evidence type="ECO:0000256" key="3">
    <source>
        <dbReference type="ARBA" id="ARBA00022825"/>
    </source>
</evidence>
<keyword evidence="9" id="KW-1185">Reference proteome</keyword>
<dbReference type="InterPro" id="IPR013783">
    <property type="entry name" value="Ig-like_fold"/>
</dbReference>
<dbReference type="PROSITE" id="PS00137">
    <property type="entry name" value="SUBTILASE_HIS"/>
    <property type="match status" value="1"/>
</dbReference>
<dbReference type="PROSITE" id="PS50093">
    <property type="entry name" value="PKD"/>
    <property type="match status" value="1"/>
</dbReference>
<dbReference type="InterPro" id="IPR000209">
    <property type="entry name" value="Peptidase_S8/S53_dom"/>
</dbReference>
<sequence length="1157" mass="121625">MKFKPNKVVAALLSTTLITGLSVETAEAAKAKSKQLPEYDPSSIIVKFKSNVDQKSRKQLSQAFGASFKDKNGDGVDDRFRHIAKGRLSKFNLKDGQDPVAMIEQLKHHPDVEYAELNQIYYPSVLPNDPQYSSLWGMQKISAEQGWEMEMGSKDIVVGVIDTGFDYNHPDLQANIWVNPNEIAGNGVDDDGNGYIDDVHGISAINDNGDPQDTGLHGTHVAGTIGAVGNNGVGVTGVSWNTSMVGCSFLGSQGGTLADGIQCIDYMVDLKTRGVNIRVLNNSWGGGGFNQSLKDAITSADNAGMLFIAAAGNDARDNDTSDSFPSNYDVPNVMSIASTTSTDELSSFSQWGANNVDMGAPGSSILSTVPGGYDTLSGTSMATPHVSGAAALVLSADPSLTTAQVKDMLMTSGDPLPALDGITVSGKRLNVESALNMAGAGGPGYYMVPTPSSRTVNQGSPTSFDIDVNPVGGHQGNVTMSASSANLVADITFSANTIPSTGSTVMTVQTSAQTQPGEYTITVTAVDGSISKSTDVQLQVYPEGTYSTTYENNTPVAIPDNSSAGVDSVINVPIGLTITDLTANIDISHTYISDLIVTLTSPSGTTVTLHNREGGSSDNIVASYPLDNYDFEDAMGDWVLNVSDNVGVDTGTLNNWSLDVTGGSSAGTNLPPTVTVNDPMENALYLPGDMVNFLADAVDAEDGDVRSSLVWTSSLDGVIGTGASFSRSDLTQGSHIISVTANDSEGLQSVKEFNLYIVTDGTIVSYEDTQRYPIPSLETVIAEIDVPLGVKIGEMNLFVDIQHSFANDMLIHLVSPNGTTVEIFDQKEQGEYYRDLQKTFYPIEFNGENAAGTWQLRIADEYTNNSGNLYRWVLTFTHDGSGNGNPGNEAPTVAIISPVGGSEFTEGDTVTFTGSANDAEDGDLTGSLVWSSDLDGAIGSGSSVTTNTLSVGTHIVTASASDSASATGEAQVSLVVNPAPVNEVPTSDFNYTVNHLDVAFSDMSGDTDGSVVAWDWNFGDGVSSSLANPAHTYSASGTYSVTLTVTDDQDATHTVTKSVTVSAAIDLSAISTTRNGKVTTDLVWNGGKTSKVDIYRDGVKIREASNNGSYTDRFNSSETNFSYQVCEQGSTTCSAVVTVVALEGQKRGNGNANGKSK</sequence>
<dbReference type="InterPro" id="IPR034204">
    <property type="entry name" value="PfSUB1-like_cat_dom"/>
</dbReference>
<dbReference type="PANTHER" id="PTHR42884:SF14">
    <property type="entry name" value="NEUROENDOCRINE CONVERTASE 1"/>
    <property type="match status" value="1"/>
</dbReference>
<dbReference type="Gene3D" id="2.60.120.260">
    <property type="entry name" value="Galactose-binding domain-like"/>
    <property type="match status" value="2"/>
</dbReference>
<name>A0ABP8I576_9GAMM</name>
<dbReference type="InterPro" id="IPR002884">
    <property type="entry name" value="P_dom"/>
</dbReference>
<dbReference type="InterPro" id="IPR000601">
    <property type="entry name" value="PKD_dom"/>
</dbReference>
<dbReference type="InterPro" id="IPR015500">
    <property type="entry name" value="Peptidase_S8_subtilisin-rel"/>
</dbReference>
<comment type="similarity">
    <text evidence="4 5">Belongs to the peptidase S8 family.</text>
</comment>
<dbReference type="CDD" id="cd07473">
    <property type="entry name" value="Peptidases_S8_Subtilisin_like"/>
    <property type="match status" value="1"/>
</dbReference>
<dbReference type="CDD" id="cd00146">
    <property type="entry name" value="PKD"/>
    <property type="match status" value="1"/>
</dbReference>
<keyword evidence="2 4" id="KW-0378">Hydrolase</keyword>
<evidence type="ECO:0000256" key="5">
    <source>
        <dbReference type="RuleBase" id="RU003355"/>
    </source>
</evidence>
<dbReference type="Pfam" id="PF01483">
    <property type="entry name" value="P_proprotein"/>
    <property type="match status" value="2"/>
</dbReference>
<dbReference type="Proteomes" id="UP001501294">
    <property type="component" value="Unassembled WGS sequence"/>
</dbReference>
<comment type="caution">
    <text evidence="8">The sequence shown here is derived from an EMBL/GenBank/DDBJ whole genome shotgun (WGS) entry which is preliminary data.</text>
</comment>
<dbReference type="EMBL" id="BAABFU010000003">
    <property type="protein sequence ID" value="GAA4351604.1"/>
    <property type="molecule type" value="Genomic_DNA"/>
</dbReference>
<gene>
    <name evidence="8" type="ORF">GCM10023150_18450</name>
</gene>
<feature type="domain" description="PKD" evidence="6">
    <location>
        <begin position="996"/>
        <end position="1063"/>
    </location>
</feature>
<dbReference type="PANTHER" id="PTHR42884">
    <property type="entry name" value="PROPROTEIN CONVERTASE SUBTILISIN/KEXIN-RELATED"/>
    <property type="match status" value="1"/>
</dbReference>
<dbReference type="Pfam" id="PF18911">
    <property type="entry name" value="PKD_4"/>
    <property type="match status" value="1"/>
</dbReference>
<evidence type="ECO:0000256" key="4">
    <source>
        <dbReference type="PROSITE-ProRule" id="PRU01240"/>
    </source>
</evidence>
<evidence type="ECO:0008006" key="10">
    <source>
        <dbReference type="Google" id="ProtNLM"/>
    </source>
</evidence>
<feature type="active site" description="Charge relay system" evidence="4">
    <location>
        <position position="217"/>
    </location>
</feature>
<dbReference type="InterPro" id="IPR022398">
    <property type="entry name" value="Peptidase_S8_His-AS"/>
</dbReference>
<dbReference type="Pfam" id="PF00082">
    <property type="entry name" value="Peptidase_S8"/>
    <property type="match status" value="1"/>
</dbReference>
<dbReference type="PRINTS" id="PR00723">
    <property type="entry name" value="SUBTILISIN"/>
</dbReference>
<feature type="domain" description="P/Homo B" evidence="7">
    <location>
        <begin position="758"/>
        <end position="883"/>
    </location>
</feature>
<dbReference type="Gene3D" id="3.40.50.200">
    <property type="entry name" value="Peptidase S8/S53 domain"/>
    <property type="match status" value="1"/>
</dbReference>
<evidence type="ECO:0000259" key="7">
    <source>
        <dbReference type="PROSITE" id="PS51829"/>
    </source>
</evidence>
<proteinExistence type="inferred from homology"/>
<dbReference type="RefSeq" id="WP_223579916.1">
    <property type="nucleotide sequence ID" value="NZ_BAABFU010000003.1"/>
</dbReference>
<accession>A0ABP8I576</accession>
<keyword evidence="3 4" id="KW-0720">Serine protease</keyword>
<dbReference type="SUPFAM" id="SSF52743">
    <property type="entry name" value="Subtilisin-like"/>
    <property type="match status" value="1"/>
</dbReference>
<dbReference type="Pfam" id="PF17957">
    <property type="entry name" value="Big_7"/>
    <property type="match status" value="1"/>
</dbReference>
<evidence type="ECO:0000313" key="8">
    <source>
        <dbReference type="EMBL" id="GAA4351604.1"/>
    </source>
</evidence>
<evidence type="ECO:0000256" key="2">
    <source>
        <dbReference type="ARBA" id="ARBA00022801"/>
    </source>
</evidence>
<dbReference type="SMART" id="SM00089">
    <property type="entry name" value="PKD"/>
    <property type="match status" value="3"/>
</dbReference>
<dbReference type="Pfam" id="PF22148">
    <property type="entry name" value="Fervidolysin_NPro-like"/>
    <property type="match status" value="1"/>
</dbReference>
<dbReference type="InterPro" id="IPR023828">
    <property type="entry name" value="Peptidase_S8_Ser-AS"/>
</dbReference>
<dbReference type="InterPro" id="IPR036852">
    <property type="entry name" value="Peptidase_S8/S53_dom_sf"/>
</dbReference>
<dbReference type="PROSITE" id="PS00136">
    <property type="entry name" value="SUBTILASE_ASP"/>
    <property type="match status" value="1"/>
</dbReference>
<evidence type="ECO:0000259" key="6">
    <source>
        <dbReference type="PROSITE" id="PS50093"/>
    </source>
</evidence>
<dbReference type="Gene3D" id="2.60.40.10">
    <property type="entry name" value="Immunoglobulins"/>
    <property type="match status" value="2"/>
</dbReference>
<dbReference type="PROSITE" id="PS00138">
    <property type="entry name" value="SUBTILASE_SER"/>
    <property type="match status" value="1"/>
</dbReference>
<dbReference type="InterPro" id="IPR022409">
    <property type="entry name" value="PKD/Chitinase_dom"/>
</dbReference>